<reference evidence="5 6" key="1">
    <citation type="journal article" date="2016" name="Mol. Biol. Evol.">
        <title>Comparative Genomics of Early-Diverging Mushroom-Forming Fungi Provides Insights into the Origins of Lignocellulose Decay Capabilities.</title>
        <authorList>
            <person name="Nagy L.G."/>
            <person name="Riley R."/>
            <person name="Tritt A."/>
            <person name="Adam C."/>
            <person name="Daum C."/>
            <person name="Floudas D."/>
            <person name="Sun H."/>
            <person name="Yadav J.S."/>
            <person name="Pangilinan J."/>
            <person name="Larsson K.H."/>
            <person name="Matsuura K."/>
            <person name="Barry K."/>
            <person name="Labutti K."/>
            <person name="Kuo R."/>
            <person name="Ohm R.A."/>
            <person name="Bhattacharya S.S."/>
            <person name="Shirouzu T."/>
            <person name="Yoshinaga Y."/>
            <person name="Martin F.M."/>
            <person name="Grigoriev I.V."/>
            <person name="Hibbett D.S."/>
        </authorList>
    </citation>
    <scope>NUCLEOTIDE SEQUENCE [LARGE SCALE GENOMIC DNA]</scope>
    <source>
        <strain evidence="5 6">HHB14362 ss-1</strain>
    </source>
</reference>
<feature type="domain" description="Zn(2)-C6 fungal-type" evidence="4">
    <location>
        <begin position="31"/>
        <end position="64"/>
    </location>
</feature>
<dbReference type="AlphaFoldDB" id="A0A165MZV9"/>
<dbReference type="FunCoup" id="A0A165MZV9">
    <property type="interactions" value="15"/>
</dbReference>
<dbReference type="PANTHER" id="PTHR46910">
    <property type="entry name" value="TRANSCRIPTION FACTOR PDR1"/>
    <property type="match status" value="1"/>
</dbReference>
<dbReference type="PROSITE" id="PS50048">
    <property type="entry name" value="ZN2_CY6_FUNGAL_2"/>
    <property type="match status" value="1"/>
</dbReference>
<keyword evidence="2" id="KW-0539">Nucleus</keyword>
<dbReference type="Pfam" id="PF04082">
    <property type="entry name" value="Fungal_trans"/>
    <property type="match status" value="1"/>
</dbReference>
<dbReference type="InterPro" id="IPR036864">
    <property type="entry name" value="Zn2-C6_fun-type_DNA-bd_sf"/>
</dbReference>
<dbReference type="GO" id="GO:0008270">
    <property type="term" value="F:zinc ion binding"/>
    <property type="evidence" value="ECO:0007669"/>
    <property type="project" value="InterPro"/>
</dbReference>
<evidence type="ECO:0000256" key="1">
    <source>
        <dbReference type="ARBA" id="ARBA00022723"/>
    </source>
</evidence>
<evidence type="ECO:0000256" key="2">
    <source>
        <dbReference type="ARBA" id="ARBA00023242"/>
    </source>
</evidence>
<evidence type="ECO:0000313" key="6">
    <source>
        <dbReference type="Proteomes" id="UP000076761"/>
    </source>
</evidence>
<feature type="region of interest" description="Disordered" evidence="3">
    <location>
        <begin position="1"/>
        <end position="26"/>
    </location>
</feature>
<dbReference type="Proteomes" id="UP000076761">
    <property type="component" value="Unassembled WGS sequence"/>
</dbReference>
<dbReference type="SMART" id="SM00906">
    <property type="entry name" value="Fungal_trans"/>
    <property type="match status" value="1"/>
</dbReference>
<dbReference type="GO" id="GO:0003677">
    <property type="term" value="F:DNA binding"/>
    <property type="evidence" value="ECO:0007669"/>
    <property type="project" value="InterPro"/>
</dbReference>
<keyword evidence="1" id="KW-0479">Metal-binding</keyword>
<dbReference type="STRING" id="1314782.A0A165MZV9"/>
<gene>
    <name evidence="5" type="ORF">NEOLEDRAFT_1142706</name>
</gene>
<evidence type="ECO:0000313" key="5">
    <source>
        <dbReference type="EMBL" id="KZT18995.1"/>
    </source>
</evidence>
<dbReference type="Gene3D" id="4.10.240.10">
    <property type="entry name" value="Zn(2)-C6 fungal-type DNA-binding domain"/>
    <property type="match status" value="1"/>
</dbReference>
<dbReference type="PANTHER" id="PTHR46910:SF38">
    <property type="entry name" value="ZN(2)-C6 FUNGAL-TYPE DOMAIN-CONTAINING PROTEIN"/>
    <property type="match status" value="1"/>
</dbReference>
<dbReference type="SUPFAM" id="SSF57701">
    <property type="entry name" value="Zn2/Cys6 DNA-binding domain"/>
    <property type="match status" value="1"/>
</dbReference>
<feature type="region of interest" description="Disordered" evidence="3">
    <location>
        <begin position="109"/>
        <end position="144"/>
    </location>
</feature>
<dbReference type="InterPro" id="IPR007219">
    <property type="entry name" value="XnlR_reg_dom"/>
</dbReference>
<dbReference type="OrthoDB" id="4456959at2759"/>
<dbReference type="Pfam" id="PF00172">
    <property type="entry name" value="Zn_clus"/>
    <property type="match status" value="1"/>
</dbReference>
<dbReference type="GO" id="GO:0006351">
    <property type="term" value="P:DNA-templated transcription"/>
    <property type="evidence" value="ECO:0007669"/>
    <property type="project" value="InterPro"/>
</dbReference>
<dbReference type="CDD" id="cd12148">
    <property type="entry name" value="fungal_TF_MHR"/>
    <property type="match status" value="1"/>
</dbReference>
<name>A0A165MZV9_9AGAM</name>
<feature type="compositionally biased region" description="Polar residues" evidence="3">
    <location>
        <begin position="724"/>
        <end position="749"/>
    </location>
</feature>
<dbReference type="InterPro" id="IPR001138">
    <property type="entry name" value="Zn2Cys6_DnaBD"/>
</dbReference>
<dbReference type="PROSITE" id="PS00463">
    <property type="entry name" value="ZN2_CY6_FUNGAL_1"/>
    <property type="match status" value="1"/>
</dbReference>
<dbReference type="EMBL" id="KV425654">
    <property type="protein sequence ID" value="KZT18995.1"/>
    <property type="molecule type" value="Genomic_DNA"/>
</dbReference>
<proteinExistence type="predicted"/>
<protein>
    <recommendedName>
        <fullName evidence="4">Zn(2)-C6 fungal-type domain-containing protein</fullName>
    </recommendedName>
</protein>
<dbReference type="SMART" id="SM00066">
    <property type="entry name" value="GAL4"/>
    <property type="match status" value="1"/>
</dbReference>
<keyword evidence="6" id="KW-1185">Reference proteome</keyword>
<dbReference type="InParanoid" id="A0A165MZV9"/>
<feature type="region of interest" description="Disordered" evidence="3">
    <location>
        <begin position="652"/>
        <end position="754"/>
    </location>
</feature>
<organism evidence="5 6">
    <name type="scientific">Neolentinus lepideus HHB14362 ss-1</name>
    <dbReference type="NCBI Taxonomy" id="1314782"/>
    <lineage>
        <taxon>Eukaryota</taxon>
        <taxon>Fungi</taxon>
        <taxon>Dikarya</taxon>
        <taxon>Basidiomycota</taxon>
        <taxon>Agaricomycotina</taxon>
        <taxon>Agaricomycetes</taxon>
        <taxon>Gloeophyllales</taxon>
        <taxon>Gloeophyllaceae</taxon>
        <taxon>Neolentinus</taxon>
    </lineage>
</organism>
<evidence type="ECO:0000259" key="4">
    <source>
        <dbReference type="PROSITE" id="PS50048"/>
    </source>
</evidence>
<dbReference type="InterPro" id="IPR050987">
    <property type="entry name" value="AtrR-like"/>
</dbReference>
<dbReference type="CDD" id="cd00067">
    <property type="entry name" value="GAL4"/>
    <property type="match status" value="1"/>
</dbReference>
<accession>A0A165MZV9</accession>
<dbReference type="GO" id="GO:0000981">
    <property type="term" value="F:DNA-binding transcription factor activity, RNA polymerase II-specific"/>
    <property type="evidence" value="ECO:0007669"/>
    <property type="project" value="InterPro"/>
</dbReference>
<evidence type="ECO:0000256" key="3">
    <source>
        <dbReference type="SAM" id="MobiDB-lite"/>
    </source>
</evidence>
<feature type="compositionally biased region" description="Polar residues" evidence="3">
    <location>
        <begin position="665"/>
        <end position="676"/>
    </location>
</feature>
<sequence length="872" mass="96890">MSSGEHATDSNGRHDQKRTASAAERKRIQRACDQCRHRKVRCDGMQMLDKQCSNCSGSKVPCTYLEVMKKRGPSKSAADDLETRLKRMEDILDNIHSHAGDRQDLGRIEPLGANAASPGAPHTNPVSSRSPSVDPDEPDLTEDGYSKLTESLKRLMTDTNHRRYVGKSSGFAFLQSTIALRREYRSESHASTSRNATVTPCIRPKFWIANPWEELKLPAARPSILHFPPDDLLISLVDLYFANINIFYPLFHEPTFRHNLAQKLHERDQEFGAVVLMVCACAARWSNDSRVLVDWSHSHHSAGWKYLNECTLVSKNLLSPLRPVDLQLAALAAMFFAGSSVPQCAWGMTGLGIHAAQDIGIHRRTRSGSQERAELYETWKRTFWVLIALDRDFSSGLGRACAIQDEDFDLDMPIECDDEYWTTTPSGPCFAQPSDKPSKLAYFSWYIKLDQIISFALRTIYSINKSKLLLGFVGPDWEQRVVSQLDSALNEWAESLPDHLRWDPKREDNVFFLQSAYLYCNYYRVRILVHRPFIPVPGKPSRLHVPSLTICADASRSMVRVIDVARRRAEGPFPIFVYPALMSAGIILLFKICNSRKTSGVSLGPAEDMEDLQRCLSALKQTEESWYFAGRLVDIICDLASVGDVSLPSIRATSQAKRRREPDEQSSQDGSSSTARSRMALELAADPCREPAPSGPIITTEFEETSSSEPQPITPQFLPIHTGNAVNTPLTSGLDMSNRSAGQQNNASSGVPYHSYSRGHEYSVINSAASAGTSQATHAPGYLDNLLPERGAGTSLLPDDWTNILGSQSFRDTAGEPVFSNNVPEEYLNDNSFEAWANTLAEFGLDELGAYVANTGADHDLVYGSVNTTHGS</sequence>